<organism evidence="9 10">
    <name type="scientific">Candidatus Sulfobium mesophilum</name>
    <dbReference type="NCBI Taxonomy" id="2016548"/>
    <lineage>
        <taxon>Bacteria</taxon>
        <taxon>Pseudomonadati</taxon>
        <taxon>Nitrospirota</taxon>
        <taxon>Nitrospiria</taxon>
        <taxon>Nitrospirales</taxon>
        <taxon>Nitrospiraceae</taxon>
        <taxon>Candidatus Sulfobium</taxon>
    </lineage>
</organism>
<comment type="similarity">
    <text evidence="1">Belongs to the 'phage' integrase family.</text>
</comment>
<dbReference type="InterPro" id="IPR004107">
    <property type="entry name" value="Integrase_SAM-like_N"/>
</dbReference>
<dbReference type="Proteomes" id="UP000245125">
    <property type="component" value="Unassembled WGS sequence"/>
</dbReference>
<dbReference type="Gene3D" id="1.10.150.130">
    <property type="match status" value="1"/>
</dbReference>
<name>A0A2U3QJY7_9BACT</name>
<dbReference type="OrthoDB" id="9789256at2"/>
<sequence length="380" mass="43352">MEYRKRTKHQGVYERLSETRTTHKGKPDVCYDISYKHEGRKIWEKVGWASEGYSAKLAADVRAERVRSIRHNEELPRDKKKVITFRELTTEYLKWAKANKKSWDTDEFRCNKHLLPRFGQKRLNEILPLDLERMKAELTKDGQAPASVKHALVLFRGMVNKAIEWRLFSGTNPVKAVKMPVVRNQRERFLNVDEANTLLAALRERSVDAHDMALISLQCGLRFGEIVSLTGRDVDIKGGTISVYDSKSGSRVAFMTDAVKEVIRQRLSDDPGAHLFIMRQGEPYKQVPEIYREVANKLFNVGVKDQRFKVGFHTLRHSFASMLVLQGVSLVALRDLLGHKSLQMVSRYSHLSETEKRQAVASLGRSFTQGGRQAQGAGNG</sequence>
<evidence type="ECO:0000256" key="5">
    <source>
        <dbReference type="PROSITE-ProRule" id="PRU01248"/>
    </source>
</evidence>
<evidence type="ECO:0000256" key="3">
    <source>
        <dbReference type="ARBA" id="ARBA00023125"/>
    </source>
</evidence>
<evidence type="ECO:0000313" key="9">
    <source>
        <dbReference type="EMBL" id="SPQ01650.1"/>
    </source>
</evidence>
<keyword evidence="10" id="KW-1185">Reference proteome</keyword>
<dbReference type="PROSITE" id="PS51898">
    <property type="entry name" value="TYR_RECOMBINASE"/>
    <property type="match status" value="1"/>
</dbReference>
<accession>A0A2U3QJY7</accession>
<evidence type="ECO:0000256" key="6">
    <source>
        <dbReference type="SAM" id="MobiDB-lite"/>
    </source>
</evidence>
<dbReference type="PROSITE" id="PS51900">
    <property type="entry name" value="CB"/>
    <property type="match status" value="1"/>
</dbReference>
<dbReference type="InterPro" id="IPR050090">
    <property type="entry name" value="Tyrosine_recombinase_XerCD"/>
</dbReference>
<dbReference type="PANTHER" id="PTHR30349">
    <property type="entry name" value="PHAGE INTEGRASE-RELATED"/>
    <property type="match status" value="1"/>
</dbReference>
<dbReference type="PANTHER" id="PTHR30349:SF64">
    <property type="entry name" value="PROPHAGE INTEGRASE INTD-RELATED"/>
    <property type="match status" value="1"/>
</dbReference>
<dbReference type="InterPro" id="IPR044068">
    <property type="entry name" value="CB"/>
</dbReference>
<protein>
    <submittedName>
        <fullName evidence="9">Integrase family protein</fullName>
    </submittedName>
</protein>
<dbReference type="Pfam" id="PF00589">
    <property type="entry name" value="Phage_integrase"/>
    <property type="match status" value="1"/>
</dbReference>
<dbReference type="InterPro" id="IPR010998">
    <property type="entry name" value="Integrase_recombinase_N"/>
</dbReference>
<dbReference type="GO" id="GO:0015074">
    <property type="term" value="P:DNA integration"/>
    <property type="evidence" value="ECO:0007669"/>
    <property type="project" value="UniProtKB-KW"/>
</dbReference>
<reference evidence="10" key="1">
    <citation type="submission" date="2018-03" db="EMBL/GenBank/DDBJ databases">
        <authorList>
            <person name="Zecchin S."/>
        </authorList>
    </citation>
    <scope>NUCLEOTIDE SEQUENCE [LARGE SCALE GENOMIC DNA]</scope>
</reference>
<evidence type="ECO:0000256" key="1">
    <source>
        <dbReference type="ARBA" id="ARBA00008857"/>
    </source>
</evidence>
<evidence type="ECO:0000256" key="4">
    <source>
        <dbReference type="ARBA" id="ARBA00023172"/>
    </source>
</evidence>
<dbReference type="InterPro" id="IPR002104">
    <property type="entry name" value="Integrase_catalytic"/>
</dbReference>
<dbReference type="CDD" id="cd00796">
    <property type="entry name" value="INT_Rci_Hp1_C"/>
    <property type="match status" value="1"/>
</dbReference>
<gene>
    <name evidence="9" type="ORF">NBG4_640004</name>
</gene>
<evidence type="ECO:0000259" key="8">
    <source>
        <dbReference type="PROSITE" id="PS51900"/>
    </source>
</evidence>
<dbReference type="InterPro" id="IPR013762">
    <property type="entry name" value="Integrase-like_cat_sf"/>
</dbReference>
<dbReference type="Gene3D" id="1.10.443.10">
    <property type="entry name" value="Intergrase catalytic core"/>
    <property type="match status" value="1"/>
</dbReference>
<evidence type="ECO:0000313" key="10">
    <source>
        <dbReference type="Proteomes" id="UP000245125"/>
    </source>
</evidence>
<feature type="compositionally biased region" description="Basic and acidic residues" evidence="6">
    <location>
        <begin position="11"/>
        <end position="24"/>
    </location>
</feature>
<dbReference type="InterPro" id="IPR011010">
    <property type="entry name" value="DNA_brk_join_enz"/>
</dbReference>
<dbReference type="EMBL" id="OUUY01000113">
    <property type="protein sequence ID" value="SPQ01650.1"/>
    <property type="molecule type" value="Genomic_DNA"/>
</dbReference>
<keyword evidence="3 5" id="KW-0238">DNA-binding</keyword>
<evidence type="ECO:0000259" key="7">
    <source>
        <dbReference type="PROSITE" id="PS51898"/>
    </source>
</evidence>
<dbReference type="SUPFAM" id="SSF56349">
    <property type="entry name" value="DNA breaking-rejoining enzymes"/>
    <property type="match status" value="1"/>
</dbReference>
<feature type="region of interest" description="Disordered" evidence="6">
    <location>
        <begin position="1"/>
        <end position="24"/>
    </location>
</feature>
<feature type="domain" description="Core-binding (CB)" evidence="8">
    <location>
        <begin position="83"/>
        <end position="163"/>
    </location>
</feature>
<evidence type="ECO:0000256" key="2">
    <source>
        <dbReference type="ARBA" id="ARBA00022908"/>
    </source>
</evidence>
<keyword evidence="2" id="KW-0229">DNA integration</keyword>
<proteinExistence type="inferred from homology"/>
<keyword evidence="4" id="KW-0233">DNA recombination</keyword>
<feature type="domain" description="Tyr recombinase" evidence="7">
    <location>
        <begin position="185"/>
        <end position="361"/>
    </location>
</feature>
<dbReference type="Pfam" id="PF14659">
    <property type="entry name" value="Phage_int_SAM_3"/>
    <property type="match status" value="1"/>
</dbReference>
<dbReference type="AlphaFoldDB" id="A0A2U3QJY7"/>
<dbReference type="GO" id="GO:0006310">
    <property type="term" value="P:DNA recombination"/>
    <property type="evidence" value="ECO:0007669"/>
    <property type="project" value="UniProtKB-KW"/>
</dbReference>
<dbReference type="GO" id="GO:0003677">
    <property type="term" value="F:DNA binding"/>
    <property type="evidence" value="ECO:0007669"/>
    <property type="project" value="UniProtKB-UniRule"/>
</dbReference>